<reference evidence="2" key="1">
    <citation type="submission" date="2020-01" db="EMBL/GenBank/DDBJ databases">
        <title>Caldichromatium gen. nov., sp. nov., a thermophilic purple sulfur bacterium member of the family Chromatiaceae isolated from Nakabusa hot spring, Japan.</title>
        <authorList>
            <person name="Saini M.K."/>
            <person name="Hanada S."/>
            <person name="Tank M."/>
        </authorList>
    </citation>
    <scope>NUCLEOTIDE SEQUENCE [LARGE SCALE GENOMIC DNA]</scope>
    <source>
        <strain evidence="2">No.7</strain>
    </source>
</reference>
<name>A0A6G7VA77_9GAMM</name>
<evidence type="ECO:0000313" key="1">
    <source>
        <dbReference type="EMBL" id="QIK36862.1"/>
    </source>
</evidence>
<proteinExistence type="predicted"/>
<keyword evidence="2" id="KW-1185">Reference proteome</keyword>
<gene>
    <name evidence="1" type="ORF">GWK36_01330</name>
</gene>
<dbReference type="RefSeq" id="WP_166269411.1">
    <property type="nucleotide sequence ID" value="NZ_CP048029.1"/>
</dbReference>
<protein>
    <recommendedName>
        <fullName evidence="3">Transposase</fullName>
    </recommendedName>
</protein>
<accession>A0A6G7VA77</accession>
<dbReference type="EMBL" id="CP048029">
    <property type="protein sequence ID" value="QIK36862.1"/>
    <property type="molecule type" value="Genomic_DNA"/>
</dbReference>
<dbReference type="KEGG" id="cjap:GWK36_01330"/>
<evidence type="ECO:0000313" key="2">
    <source>
        <dbReference type="Proteomes" id="UP000502699"/>
    </source>
</evidence>
<evidence type="ECO:0008006" key="3">
    <source>
        <dbReference type="Google" id="ProtNLM"/>
    </source>
</evidence>
<dbReference type="AlphaFoldDB" id="A0A6G7VA77"/>
<organism evidence="1 2">
    <name type="scientific">Caldichromatium japonicum</name>
    <dbReference type="NCBI Taxonomy" id="2699430"/>
    <lineage>
        <taxon>Bacteria</taxon>
        <taxon>Pseudomonadati</taxon>
        <taxon>Pseudomonadota</taxon>
        <taxon>Gammaproteobacteria</taxon>
        <taxon>Chromatiales</taxon>
        <taxon>Chromatiaceae</taxon>
        <taxon>Caldichromatium</taxon>
    </lineage>
</organism>
<dbReference type="Proteomes" id="UP000502699">
    <property type="component" value="Chromosome"/>
</dbReference>
<sequence>MAEAWLEQAVAVGKVFAGAMNADLKATITAQAPSRTKGDLKKATVSHLRRLLNSPQRIMRYFQHPKLHDAA</sequence>